<protein>
    <recommendedName>
        <fullName evidence="1">PIN domain-containing protein</fullName>
    </recommendedName>
</protein>
<dbReference type="PANTHER" id="PTHR34610:SF3">
    <property type="entry name" value="SSL7007 PROTEIN"/>
    <property type="match status" value="1"/>
</dbReference>
<comment type="caution">
    <text evidence="2">The sequence shown here is derived from an EMBL/GenBank/DDBJ whole genome shotgun (WGS) entry which is preliminary data.</text>
</comment>
<dbReference type="SMART" id="SM00670">
    <property type="entry name" value="PINc"/>
    <property type="match status" value="1"/>
</dbReference>
<dbReference type="SUPFAM" id="SSF88723">
    <property type="entry name" value="PIN domain-like"/>
    <property type="match status" value="1"/>
</dbReference>
<dbReference type="Proteomes" id="UP000034875">
    <property type="component" value="Unassembled WGS sequence"/>
</dbReference>
<dbReference type="EMBL" id="LCCZ01000002">
    <property type="protein sequence ID" value="KKS44689.1"/>
    <property type="molecule type" value="Genomic_DNA"/>
</dbReference>
<dbReference type="InterPro" id="IPR002850">
    <property type="entry name" value="PIN_toxin-like"/>
</dbReference>
<dbReference type="AlphaFoldDB" id="A0A0G0Z7U8"/>
<dbReference type="PANTHER" id="PTHR34610">
    <property type="entry name" value="SSL7007 PROTEIN"/>
    <property type="match status" value="1"/>
</dbReference>
<accession>A0A0G0Z7U8</accession>
<reference evidence="2 3" key="1">
    <citation type="journal article" date="2015" name="Nature">
        <title>rRNA introns, odd ribosomes, and small enigmatic genomes across a large radiation of phyla.</title>
        <authorList>
            <person name="Brown C.T."/>
            <person name="Hug L.A."/>
            <person name="Thomas B.C."/>
            <person name="Sharon I."/>
            <person name="Castelle C.J."/>
            <person name="Singh A."/>
            <person name="Wilkins M.J."/>
            <person name="Williams K.H."/>
            <person name="Banfield J.F."/>
        </authorList>
    </citation>
    <scope>NUCLEOTIDE SEQUENCE [LARGE SCALE GENOMIC DNA]</scope>
</reference>
<gene>
    <name evidence="2" type="ORF">UV05_C0002G0021</name>
</gene>
<dbReference type="Gene3D" id="3.40.50.1010">
    <property type="entry name" value="5'-nuclease"/>
    <property type="match status" value="1"/>
</dbReference>
<feature type="domain" description="PIN" evidence="1">
    <location>
        <begin position="4"/>
        <end position="116"/>
    </location>
</feature>
<dbReference type="InterPro" id="IPR002716">
    <property type="entry name" value="PIN_dom"/>
</dbReference>
<dbReference type="NCBIfam" id="TIGR00305">
    <property type="entry name" value="putative toxin-antitoxin system toxin component, PIN family"/>
    <property type="match status" value="1"/>
</dbReference>
<evidence type="ECO:0000313" key="2">
    <source>
        <dbReference type="EMBL" id="KKS44689.1"/>
    </source>
</evidence>
<evidence type="ECO:0000259" key="1">
    <source>
        <dbReference type="SMART" id="SM00670"/>
    </source>
</evidence>
<dbReference type="InterPro" id="IPR029060">
    <property type="entry name" value="PIN-like_dom_sf"/>
</dbReference>
<evidence type="ECO:0000313" key="3">
    <source>
        <dbReference type="Proteomes" id="UP000034875"/>
    </source>
</evidence>
<proteinExistence type="predicted"/>
<sequence length="136" mass="15409">MKATKVVIDTNVLVSGIFFSGPPYRILRAWQEGQLQIAVSEEIIDEYRRVIDILSAKFDRIDLDSIMELLLIEAELVPSYSFEKPVCEDSDDDKFIACAIASKSKYIISGDKHLLKIGTFLDTTIVTPRHFIDNLL</sequence>
<dbReference type="Pfam" id="PF13470">
    <property type="entry name" value="PIN_3"/>
    <property type="match status" value="1"/>
</dbReference>
<organism evidence="2 3">
    <name type="scientific">candidate division CPR1 bacterium GW2011_GWA2_42_17</name>
    <dbReference type="NCBI Taxonomy" id="1618341"/>
    <lineage>
        <taxon>Bacteria</taxon>
        <taxon>candidate division CPR1</taxon>
    </lineage>
</organism>
<name>A0A0G0Z7U8_9BACT</name>